<comment type="function">
    <text evidence="1 10">Controls the rotational direction of flagella during chemotaxis.</text>
</comment>
<keyword evidence="9 10" id="KW-0472">Membrane</keyword>
<keyword evidence="11" id="KW-0966">Cell projection</keyword>
<keyword evidence="10" id="KW-0997">Cell inner membrane</keyword>
<dbReference type="Pfam" id="PF03748">
    <property type="entry name" value="FliL"/>
    <property type="match status" value="1"/>
</dbReference>
<reference evidence="11 12" key="1">
    <citation type="submission" date="2015-03" db="EMBL/GenBank/DDBJ databases">
        <title>Draft genome sequences of two protease-producing strains of Arsukibacterium isolated from two cold and alkaline environments.</title>
        <authorList>
            <person name="Lylloff J.E."/>
            <person name="Skov L.B."/>
            <person name="Jepsen M."/>
            <person name="Hallin P.F."/>
            <person name="Sorensen S.J."/>
            <person name="Stougaard P."/>
            <person name="Glaring M.A."/>
        </authorList>
    </citation>
    <scope>NUCLEOTIDE SEQUENCE [LARGE SCALE GENOMIC DNA]</scope>
    <source>
        <strain evidence="11 12">GCM72</strain>
    </source>
</reference>
<keyword evidence="5 10" id="KW-0145">Chemotaxis</keyword>
<keyword evidence="11" id="KW-0282">Flagellum</keyword>
<feature type="transmembrane region" description="Helical" evidence="10">
    <location>
        <begin position="20"/>
        <end position="41"/>
    </location>
</feature>
<sequence>MAADGDLKLGEKTGGIKKILLLAGAVLVVLILAGGAFFYFLGADSSQAETDFQGSGVNPAADSGRPTGPEGNALYVALPRPFVFNVPGSSRDRLVQIKVQLLVRGKNNETLALRHIPLIEASLLASFSSANADELVTTTGKDAVKNKALSDLQQALLEVSGTVVVEEVLFTSFVMQ</sequence>
<organism evidence="11 12">
    <name type="scientific">Arsukibacterium ikkense</name>
    <dbReference type="NCBI Taxonomy" id="336831"/>
    <lineage>
        <taxon>Bacteria</taxon>
        <taxon>Pseudomonadati</taxon>
        <taxon>Pseudomonadota</taxon>
        <taxon>Gammaproteobacteria</taxon>
        <taxon>Chromatiales</taxon>
        <taxon>Chromatiaceae</taxon>
        <taxon>Arsukibacterium</taxon>
    </lineage>
</organism>
<dbReference type="PANTHER" id="PTHR35091">
    <property type="entry name" value="FLAGELLAR PROTEIN FLIL"/>
    <property type="match status" value="1"/>
</dbReference>
<dbReference type="GO" id="GO:0006935">
    <property type="term" value="P:chemotaxis"/>
    <property type="evidence" value="ECO:0007669"/>
    <property type="project" value="UniProtKB-KW"/>
</dbReference>
<dbReference type="PANTHER" id="PTHR35091:SF2">
    <property type="entry name" value="FLAGELLAR PROTEIN FLIL"/>
    <property type="match status" value="1"/>
</dbReference>
<keyword evidence="6 10" id="KW-0812">Transmembrane</keyword>
<dbReference type="GO" id="GO:0005886">
    <property type="term" value="C:plasma membrane"/>
    <property type="evidence" value="ECO:0007669"/>
    <property type="project" value="UniProtKB-SubCell"/>
</dbReference>
<evidence type="ECO:0000256" key="3">
    <source>
        <dbReference type="ARBA" id="ARBA00008281"/>
    </source>
</evidence>
<keyword evidence="4" id="KW-1003">Cell membrane</keyword>
<dbReference type="AlphaFoldDB" id="A0A0M2VD33"/>
<proteinExistence type="inferred from homology"/>
<evidence type="ECO:0000313" key="11">
    <source>
        <dbReference type="EMBL" id="KKO47023.1"/>
    </source>
</evidence>
<dbReference type="GO" id="GO:0071978">
    <property type="term" value="P:bacterial-type flagellum-dependent swarming motility"/>
    <property type="evidence" value="ECO:0007669"/>
    <property type="project" value="TreeGrafter"/>
</dbReference>
<keyword evidence="8 10" id="KW-1133">Transmembrane helix</keyword>
<comment type="similarity">
    <text evidence="3 10">Belongs to the FliL family.</text>
</comment>
<name>A0A0M2VD33_9GAMM</name>
<dbReference type="NCBIfam" id="NF004285">
    <property type="entry name" value="PRK05696.1"/>
    <property type="match status" value="1"/>
</dbReference>
<dbReference type="Proteomes" id="UP000034228">
    <property type="component" value="Unassembled WGS sequence"/>
</dbReference>
<evidence type="ECO:0000256" key="10">
    <source>
        <dbReference type="RuleBase" id="RU364125"/>
    </source>
</evidence>
<gene>
    <name evidence="11" type="primary">fliL</name>
    <name evidence="11" type="ORF">WG68_03595</name>
</gene>
<accession>A0A0M2VD33</accession>
<dbReference type="InterPro" id="IPR005503">
    <property type="entry name" value="FliL"/>
</dbReference>
<keyword evidence="7 10" id="KW-0283">Flagellar rotation</keyword>
<keyword evidence="12" id="KW-1185">Reference proteome</keyword>
<evidence type="ECO:0000256" key="2">
    <source>
        <dbReference type="ARBA" id="ARBA00004162"/>
    </source>
</evidence>
<evidence type="ECO:0000256" key="6">
    <source>
        <dbReference type="ARBA" id="ARBA00022692"/>
    </source>
</evidence>
<dbReference type="EMBL" id="LAHO01000002">
    <property type="protein sequence ID" value="KKO47023.1"/>
    <property type="molecule type" value="Genomic_DNA"/>
</dbReference>
<keyword evidence="11" id="KW-0969">Cilium</keyword>
<evidence type="ECO:0000256" key="4">
    <source>
        <dbReference type="ARBA" id="ARBA00022475"/>
    </source>
</evidence>
<protein>
    <recommendedName>
        <fullName evidence="10">Flagellar protein FliL</fullName>
    </recommendedName>
</protein>
<evidence type="ECO:0000313" key="12">
    <source>
        <dbReference type="Proteomes" id="UP000034228"/>
    </source>
</evidence>
<evidence type="ECO:0000256" key="5">
    <source>
        <dbReference type="ARBA" id="ARBA00022500"/>
    </source>
</evidence>
<comment type="subcellular location">
    <subcellularLocation>
        <location evidence="10">Cell inner membrane</location>
    </subcellularLocation>
    <subcellularLocation>
        <location evidence="2">Cell membrane</location>
        <topology evidence="2">Single-pass membrane protein</topology>
    </subcellularLocation>
</comment>
<evidence type="ECO:0000256" key="7">
    <source>
        <dbReference type="ARBA" id="ARBA00022779"/>
    </source>
</evidence>
<dbReference type="GO" id="GO:0009425">
    <property type="term" value="C:bacterial-type flagellum basal body"/>
    <property type="evidence" value="ECO:0007669"/>
    <property type="project" value="InterPro"/>
</dbReference>
<evidence type="ECO:0000256" key="8">
    <source>
        <dbReference type="ARBA" id="ARBA00022989"/>
    </source>
</evidence>
<dbReference type="PATRIC" id="fig|336831.14.peg.3879"/>
<evidence type="ECO:0000256" key="1">
    <source>
        <dbReference type="ARBA" id="ARBA00002254"/>
    </source>
</evidence>
<dbReference type="OrthoDB" id="5829285at2"/>
<dbReference type="STRING" id="336831.WG68_03595"/>
<evidence type="ECO:0000256" key="9">
    <source>
        <dbReference type="ARBA" id="ARBA00023136"/>
    </source>
</evidence>
<dbReference type="RefSeq" id="WP_046556269.1">
    <property type="nucleotide sequence ID" value="NZ_LAHO01000002.1"/>
</dbReference>
<comment type="caution">
    <text evidence="11">The sequence shown here is derived from an EMBL/GenBank/DDBJ whole genome shotgun (WGS) entry which is preliminary data.</text>
</comment>